<feature type="modified residue" description="4-aspartylphosphate" evidence="5 7">
    <location>
        <position position="57"/>
    </location>
</feature>
<dbReference type="RefSeq" id="WP_254085016.1">
    <property type="nucleotide sequence ID" value="NZ_JAHESE010000013.1"/>
</dbReference>
<dbReference type="InterPro" id="IPR008248">
    <property type="entry name" value="CheB-like"/>
</dbReference>
<dbReference type="CDD" id="cd17541">
    <property type="entry name" value="REC_CheB-like"/>
    <property type="match status" value="1"/>
</dbReference>
<dbReference type="NCBIfam" id="NF001965">
    <property type="entry name" value="PRK00742.1"/>
    <property type="match status" value="1"/>
</dbReference>
<evidence type="ECO:0000313" key="10">
    <source>
        <dbReference type="EMBL" id="MBT1709438.1"/>
    </source>
</evidence>
<evidence type="ECO:0000256" key="4">
    <source>
        <dbReference type="ARBA" id="ARBA00048267"/>
    </source>
</evidence>
<dbReference type="InterPro" id="IPR035909">
    <property type="entry name" value="CheB_C"/>
</dbReference>
<evidence type="ECO:0000259" key="8">
    <source>
        <dbReference type="PROSITE" id="PS50110"/>
    </source>
</evidence>
<dbReference type="SUPFAM" id="SSF52172">
    <property type="entry name" value="CheY-like"/>
    <property type="match status" value="1"/>
</dbReference>
<dbReference type="InterPro" id="IPR011006">
    <property type="entry name" value="CheY-like_superfamily"/>
</dbReference>
<evidence type="ECO:0000256" key="3">
    <source>
        <dbReference type="ARBA" id="ARBA00022801"/>
    </source>
</evidence>
<proteinExistence type="inferred from homology"/>
<dbReference type="GO" id="GO:0008168">
    <property type="term" value="F:methyltransferase activity"/>
    <property type="evidence" value="ECO:0007669"/>
    <property type="project" value="UniProtKB-KW"/>
</dbReference>
<keyword evidence="10" id="KW-0489">Methyltransferase</keyword>
<sequence>MANKIRTLLIDDSPFMRKVIGDIITADAELDLVGTAANGREGSALAISLKPDVVVTDMVMPEYDGTYLVRSVMDQRPVPIILLSSLDKTNARIFDALQSGAFDFIDKPVDLDANSIRDYRLRALIKEAARADISVLKSKTIRKTNTGAHTFDATLNYSIIAIGASTGGPSAVESIIFNLPANLQIPVVIGQHMPARFLESFAERLNAHHHLPVTVARAGDTLQGGRIYIVNGEHNTGLTRIPAENRVAFAAVQRKFTDFNNPSINCLFASVAEVYGAKSIGVILTGMGKDGADGLLRMKLSGGFTIAQDEDSCAVYGMPKAAVEFGAVRQTVRLREIPGFIVSCL</sequence>
<feature type="active site" evidence="5 6">
    <location>
        <position position="165"/>
    </location>
</feature>
<evidence type="ECO:0000313" key="11">
    <source>
        <dbReference type="Proteomes" id="UP001319080"/>
    </source>
</evidence>
<feature type="domain" description="Response regulatory" evidence="8">
    <location>
        <begin position="6"/>
        <end position="122"/>
    </location>
</feature>
<dbReference type="GO" id="GO:0050568">
    <property type="term" value="F:protein-glutamine glutaminase activity"/>
    <property type="evidence" value="ECO:0007669"/>
    <property type="project" value="UniProtKB-UniRule"/>
</dbReference>
<dbReference type="PANTHER" id="PTHR42872:SF6">
    <property type="entry name" value="PROTEIN-GLUTAMATE METHYLESTERASE_PROTEIN-GLUTAMINE GLUTAMINASE"/>
    <property type="match status" value="1"/>
</dbReference>
<feature type="active site" evidence="5 6">
    <location>
        <position position="290"/>
    </location>
</feature>
<dbReference type="AlphaFoldDB" id="A0AAP2GUE5"/>
<dbReference type="SMART" id="SM00448">
    <property type="entry name" value="REC"/>
    <property type="match status" value="1"/>
</dbReference>
<dbReference type="Gene3D" id="3.40.50.180">
    <property type="entry name" value="Methylesterase CheB, C-terminal domain"/>
    <property type="match status" value="1"/>
</dbReference>
<dbReference type="PROSITE" id="PS50110">
    <property type="entry name" value="RESPONSE_REGULATORY"/>
    <property type="match status" value="1"/>
</dbReference>
<dbReference type="GO" id="GO:0005737">
    <property type="term" value="C:cytoplasm"/>
    <property type="evidence" value="ECO:0007669"/>
    <property type="project" value="UniProtKB-SubCell"/>
</dbReference>
<comment type="caution">
    <text evidence="10">The sequence shown here is derived from an EMBL/GenBank/DDBJ whole genome shotgun (WGS) entry which is preliminary data.</text>
</comment>
<dbReference type="InterPro" id="IPR000673">
    <property type="entry name" value="Sig_transdc_resp-reg_Me-estase"/>
</dbReference>
<dbReference type="EC" id="3.5.1.44" evidence="5"/>
<reference evidence="10 11" key="1">
    <citation type="submission" date="2021-05" db="EMBL/GenBank/DDBJ databases">
        <title>A Polyphasic approach of four new species of the genus Ohtaekwangia: Ohtaekwangia histidinii sp. nov., Ohtaekwangia cretensis sp. nov., Ohtaekwangia indiensis sp. nov., Ohtaekwangia reichenbachii sp. nov. from diverse environment.</title>
        <authorList>
            <person name="Octaviana S."/>
        </authorList>
    </citation>
    <scope>NUCLEOTIDE SEQUENCE [LARGE SCALE GENOMIC DNA]</scope>
    <source>
        <strain evidence="10 11">PWU5</strain>
    </source>
</reference>
<dbReference type="HAMAP" id="MF_00099">
    <property type="entry name" value="CheB_chemtxs"/>
    <property type="match status" value="1"/>
</dbReference>
<comment type="PTM">
    <text evidence="5">Phosphorylated by CheA. Phosphorylation of the N-terminal regulatory domain activates the methylesterase activity.</text>
</comment>
<feature type="active site" evidence="5 6">
    <location>
        <position position="192"/>
    </location>
</feature>
<accession>A0AAP2GUE5</accession>
<evidence type="ECO:0000256" key="1">
    <source>
        <dbReference type="ARBA" id="ARBA00022490"/>
    </source>
</evidence>
<dbReference type="GO" id="GO:0006935">
    <property type="term" value="P:chemotaxis"/>
    <property type="evidence" value="ECO:0007669"/>
    <property type="project" value="UniProtKB-UniRule"/>
</dbReference>
<dbReference type="GO" id="GO:0008984">
    <property type="term" value="F:protein-glutamate methylesterase activity"/>
    <property type="evidence" value="ECO:0007669"/>
    <property type="project" value="UniProtKB-UniRule"/>
</dbReference>
<protein>
    <recommendedName>
        <fullName evidence="5">Protein-glutamate methylesterase/protein-glutamine glutaminase</fullName>
        <ecNumber evidence="5">3.1.1.61</ecNumber>
        <ecNumber evidence="5">3.5.1.44</ecNumber>
    </recommendedName>
</protein>
<dbReference type="PANTHER" id="PTHR42872">
    <property type="entry name" value="PROTEIN-GLUTAMATE METHYLESTERASE/PROTEIN-GLUTAMINE GLUTAMINASE"/>
    <property type="match status" value="1"/>
</dbReference>
<dbReference type="InterPro" id="IPR001789">
    <property type="entry name" value="Sig_transdc_resp-reg_receiver"/>
</dbReference>
<comment type="function">
    <text evidence="5">Involved in chemotaxis. Part of a chemotaxis signal transduction system that modulates chemotaxis in response to various stimuli. Catalyzes the demethylation of specific methylglutamate residues introduced into the chemoreceptors (methyl-accepting chemotaxis proteins or MCP) by CheR. Also mediates the irreversible deamidation of specific glutamine residues to glutamic acid.</text>
</comment>
<dbReference type="Pfam" id="PF01339">
    <property type="entry name" value="CheB_methylest"/>
    <property type="match status" value="1"/>
</dbReference>
<dbReference type="SUPFAM" id="SSF52738">
    <property type="entry name" value="Methylesterase CheB, C-terminal domain"/>
    <property type="match status" value="1"/>
</dbReference>
<comment type="catalytic activity">
    <reaction evidence="4 5">
        <text>[protein]-L-glutamate 5-O-methyl ester + H2O = L-glutamyl-[protein] + methanol + H(+)</text>
        <dbReference type="Rhea" id="RHEA:23236"/>
        <dbReference type="Rhea" id="RHEA-COMP:10208"/>
        <dbReference type="Rhea" id="RHEA-COMP:10311"/>
        <dbReference type="ChEBI" id="CHEBI:15377"/>
        <dbReference type="ChEBI" id="CHEBI:15378"/>
        <dbReference type="ChEBI" id="CHEBI:17790"/>
        <dbReference type="ChEBI" id="CHEBI:29973"/>
        <dbReference type="ChEBI" id="CHEBI:82795"/>
        <dbReference type="EC" id="3.1.1.61"/>
    </reaction>
</comment>
<gene>
    <name evidence="5 10" type="primary">cheB</name>
    <name evidence="10" type="ORF">KK062_14440</name>
</gene>
<comment type="domain">
    <text evidence="5">Contains a C-terminal catalytic domain, and an N-terminal region which modulates catalytic activity.</text>
</comment>
<dbReference type="Gene3D" id="3.40.50.2300">
    <property type="match status" value="1"/>
</dbReference>
<evidence type="ECO:0000256" key="6">
    <source>
        <dbReference type="PROSITE-ProRule" id="PRU00050"/>
    </source>
</evidence>
<comment type="catalytic activity">
    <reaction evidence="5">
        <text>L-glutaminyl-[protein] + H2O = L-glutamyl-[protein] + NH4(+)</text>
        <dbReference type="Rhea" id="RHEA:16441"/>
        <dbReference type="Rhea" id="RHEA-COMP:10207"/>
        <dbReference type="Rhea" id="RHEA-COMP:10208"/>
        <dbReference type="ChEBI" id="CHEBI:15377"/>
        <dbReference type="ChEBI" id="CHEBI:28938"/>
        <dbReference type="ChEBI" id="CHEBI:29973"/>
        <dbReference type="ChEBI" id="CHEBI:30011"/>
        <dbReference type="EC" id="3.5.1.44"/>
    </reaction>
</comment>
<dbReference type="GO" id="GO:0032259">
    <property type="term" value="P:methylation"/>
    <property type="evidence" value="ECO:0007669"/>
    <property type="project" value="UniProtKB-KW"/>
</dbReference>
<dbReference type="Pfam" id="PF00072">
    <property type="entry name" value="Response_reg"/>
    <property type="match status" value="1"/>
</dbReference>
<keyword evidence="5 7" id="KW-0597">Phosphoprotein</keyword>
<dbReference type="EC" id="3.1.1.61" evidence="5"/>
<evidence type="ECO:0000256" key="5">
    <source>
        <dbReference type="HAMAP-Rule" id="MF_00099"/>
    </source>
</evidence>
<evidence type="ECO:0000259" key="9">
    <source>
        <dbReference type="PROSITE" id="PS50122"/>
    </source>
</evidence>
<dbReference type="EMBL" id="JAHESE010000013">
    <property type="protein sequence ID" value="MBT1709438.1"/>
    <property type="molecule type" value="Genomic_DNA"/>
</dbReference>
<feature type="domain" description="CheB-type methylesterase" evidence="9">
    <location>
        <begin position="153"/>
        <end position="345"/>
    </location>
</feature>
<keyword evidence="3 5" id="KW-0378">Hydrolase</keyword>
<dbReference type="GO" id="GO:0000156">
    <property type="term" value="F:phosphorelay response regulator activity"/>
    <property type="evidence" value="ECO:0007669"/>
    <property type="project" value="InterPro"/>
</dbReference>
<comment type="subcellular location">
    <subcellularLocation>
        <location evidence="5">Cytoplasm</location>
    </subcellularLocation>
</comment>
<dbReference type="Proteomes" id="UP001319080">
    <property type="component" value="Unassembled WGS sequence"/>
</dbReference>
<organism evidence="10 11">
    <name type="scientific">Dawidia cretensis</name>
    <dbReference type="NCBI Taxonomy" id="2782350"/>
    <lineage>
        <taxon>Bacteria</taxon>
        <taxon>Pseudomonadati</taxon>
        <taxon>Bacteroidota</taxon>
        <taxon>Cytophagia</taxon>
        <taxon>Cytophagales</taxon>
        <taxon>Chryseotaleaceae</taxon>
        <taxon>Dawidia</taxon>
    </lineage>
</organism>
<name>A0AAP2GUE5_9BACT</name>
<keyword evidence="1 5" id="KW-0963">Cytoplasm</keyword>
<keyword evidence="2 5" id="KW-0145">Chemotaxis</keyword>
<dbReference type="CDD" id="cd16432">
    <property type="entry name" value="CheB_Rec"/>
    <property type="match status" value="1"/>
</dbReference>
<dbReference type="PROSITE" id="PS50122">
    <property type="entry name" value="CHEB"/>
    <property type="match status" value="1"/>
</dbReference>
<evidence type="ECO:0000256" key="7">
    <source>
        <dbReference type="PROSITE-ProRule" id="PRU00169"/>
    </source>
</evidence>
<keyword evidence="11" id="KW-1185">Reference proteome</keyword>
<dbReference type="PIRSF" id="PIRSF000876">
    <property type="entry name" value="RR_chemtxs_CheB"/>
    <property type="match status" value="1"/>
</dbReference>
<keyword evidence="10" id="KW-0808">Transferase</keyword>
<evidence type="ECO:0000256" key="2">
    <source>
        <dbReference type="ARBA" id="ARBA00022500"/>
    </source>
</evidence>
<comment type="similarity">
    <text evidence="5">Belongs to the CheB family.</text>
</comment>